<proteinExistence type="predicted"/>
<feature type="region of interest" description="Disordered" evidence="1">
    <location>
        <begin position="48"/>
        <end position="97"/>
    </location>
</feature>
<feature type="non-terminal residue" evidence="2">
    <location>
        <position position="1"/>
    </location>
</feature>
<sequence>GSNSSIWSQAPVVTSSSSSTDLSPDSSSDLPMLPKRLLSPSRLGFLSFDSQSSSKDSNSRSPSPWSPISLNKSASNSADPLGTWTHHQQSESEVTRPHPCVLTSQHGYLSPNYSGSYTKFPQVPVTTESISSDYLQGPCDSQTCESPIKNASPGIWQAMGNNVTNGLGNQNSLENLNLNPKPKALRRSHR</sequence>
<protein>
    <submittedName>
        <fullName evidence="2">Uncharacterized protein</fullName>
    </submittedName>
</protein>
<keyword evidence="3" id="KW-1185">Reference proteome</keyword>
<dbReference type="Proteomes" id="UP001497497">
    <property type="component" value="Unassembled WGS sequence"/>
</dbReference>
<name>A0AAV2H7U4_LYMST</name>
<feature type="non-terminal residue" evidence="2">
    <location>
        <position position="190"/>
    </location>
</feature>
<comment type="caution">
    <text evidence="2">The sequence shown here is derived from an EMBL/GenBank/DDBJ whole genome shotgun (WGS) entry which is preliminary data.</text>
</comment>
<accession>A0AAV2H7U4</accession>
<feature type="compositionally biased region" description="Low complexity" evidence="1">
    <location>
        <begin position="48"/>
        <end position="69"/>
    </location>
</feature>
<evidence type="ECO:0000313" key="3">
    <source>
        <dbReference type="Proteomes" id="UP001497497"/>
    </source>
</evidence>
<evidence type="ECO:0000256" key="1">
    <source>
        <dbReference type="SAM" id="MobiDB-lite"/>
    </source>
</evidence>
<feature type="compositionally biased region" description="Low complexity" evidence="1">
    <location>
        <begin position="14"/>
        <end position="31"/>
    </location>
</feature>
<dbReference type="AlphaFoldDB" id="A0AAV2H7U4"/>
<feature type="region of interest" description="Disordered" evidence="1">
    <location>
        <begin position="1"/>
        <end position="35"/>
    </location>
</feature>
<evidence type="ECO:0000313" key="2">
    <source>
        <dbReference type="EMBL" id="CAL1529789.1"/>
    </source>
</evidence>
<feature type="compositionally biased region" description="Polar residues" evidence="1">
    <location>
        <begin position="1"/>
        <end position="13"/>
    </location>
</feature>
<gene>
    <name evidence="2" type="ORF">GSLYS_00003944001</name>
</gene>
<feature type="region of interest" description="Disordered" evidence="1">
    <location>
        <begin position="171"/>
        <end position="190"/>
    </location>
</feature>
<dbReference type="EMBL" id="CAXITT010000055">
    <property type="protein sequence ID" value="CAL1529789.1"/>
    <property type="molecule type" value="Genomic_DNA"/>
</dbReference>
<reference evidence="2 3" key="1">
    <citation type="submission" date="2024-04" db="EMBL/GenBank/DDBJ databases">
        <authorList>
            <consortium name="Genoscope - CEA"/>
            <person name="William W."/>
        </authorList>
    </citation>
    <scope>NUCLEOTIDE SEQUENCE [LARGE SCALE GENOMIC DNA]</scope>
</reference>
<organism evidence="2 3">
    <name type="scientific">Lymnaea stagnalis</name>
    <name type="common">Great pond snail</name>
    <name type="synonym">Helix stagnalis</name>
    <dbReference type="NCBI Taxonomy" id="6523"/>
    <lineage>
        <taxon>Eukaryota</taxon>
        <taxon>Metazoa</taxon>
        <taxon>Spiralia</taxon>
        <taxon>Lophotrochozoa</taxon>
        <taxon>Mollusca</taxon>
        <taxon>Gastropoda</taxon>
        <taxon>Heterobranchia</taxon>
        <taxon>Euthyneura</taxon>
        <taxon>Panpulmonata</taxon>
        <taxon>Hygrophila</taxon>
        <taxon>Lymnaeoidea</taxon>
        <taxon>Lymnaeidae</taxon>
        <taxon>Lymnaea</taxon>
    </lineage>
</organism>